<name>A0A6S4TWS6_AERCA</name>
<evidence type="ECO:0000313" key="1">
    <source>
        <dbReference type="EMBL" id="BBQ31443.1"/>
    </source>
</evidence>
<dbReference type="Proteomes" id="UP000515756">
    <property type="component" value="Chromosome"/>
</dbReference>
<dbReference type="AlphaFoldDB" id="A0A6S4TWS6"/>
<dbReference type="PANTHER" id="PTHR35531">
    <property type="entry name" value="INNER MEMBRANE PROTEIN YBCI-RELATED"/>
    <property type="match status" value="1"/>
</dbReference>
<evidence type="ECO:0000313" key="2">
    <source>
        <dbReference type="Proteomes" id="UP000515756"/>
    </source>
</evidence>
<dbReference type="EMBL" id="AP021927">
    <property type="protein sequence ID" value="BBQ31443.1"/>
    <property type="molecule type" value="Genomic_DNA"/>
</dbReference>
<sequence>MQITLPGRKRRILICRRPRARTLVATDQPLFLSNRTSPMTAQGHLLFSVTCVLLAHKVGLTPALADASLWHIVPMALASALLPDLDHPRSLLGRQLPWISGPLSRLFGHRGFTHSLLAVGMGVWGLAQVEAPWLLSGAVKDALIVGYLSHLLGDWLTPMGIPLLWPWRRRFRLPGLPLKSGGGYERAFCLLTLALAGYWVHGGAGLAHF</sequence>
<dbReference type="InterPro" id="IPR007404">
    <property type="entry name" value="YdjM-like"/>
</dbReference>
<organism evidence="1 2">
    <name type="scientific">Aeromonas caviae</name>
    <name type="common">Aeromonas punctata</name>
    <dbReference type="NCBI Taxonomy" id="648"/>
    <lineage>
        <taxon>Bacteria</taxon>
        <taxon>Pseudomonadati</taxon>
        <taxon>Pseudomonadota</taxon>
        <taxon>Gammaproteobacteria</taxon>
        <taxon>Aeromonadales</taxon>
        <taxon>Aeromonadaceae</taxon>
        <taxon>Aeromonas</taxon>
    </lineage>
</organism>
<protein>
    <submittedName>
        <fullName evidence="1">Hydrolase</fullName>
    </submittedName>
</protein>
<proteinExistence type="predicted"/>
<accession>A0A6S4TWS6</accession>
<keyword evidence="1" id="KW-0378">Hydrolase</keyword>
<dbReference type="Pfam" id="PF04307">
    <property type="entry name" value="YdjM"/>
    <property type="match status" value="1"/>
</dbReference>
<dbReference type="PANTHER" id="PTHR35531:SF1">
    <property type="entry name" value="INNER MEMBRANE PROTEIN YBCI-RELATED"/>
    <property type="match status" value="1"/>
</dbReference>
<dbReference type="GO" id="GO:0016787">
    <property type="term" value="F:hydrolase activity"/>
    <property type="evidence" value="ECO:0007669"/>
    <property type="project" value="UniProtKB-KW"/>
</dbReference>
<gene>
    <name evidence="1" type="ORF">WP2W18E01_30250</name>
</gene>
<reference evidence="1 2" key="1">
    <citation type="submission" date="2019-12" db="EMBL/GenBank/DDBJ databases">
        <title>complete genome sequences of Aeromonas caviae str. WP2-W18-ESBL-01 isolated from wastewater treatment plant effluent.</title>
        <authorList>
            <person name="Sekizuka T."/>
            <person name="Itokawa K."/>
            <person name="Yatsu K."/>
            <person name="Inamine Y."/>
            <person name="Kuroda M."/>
        </authorList>
    </citation>
    <scope>NUCLEOTIDE SEQUENCE [LARGE SCALE GENOMIC DNA]</scope>
    <source>
        <strain evidence="1 2">WP2-W18-ESBL-01</strain>
    </source>
</reference>